<gene>
    <name evidence="1" type="ORF">NF867_06350</name>
</gene>
<accession>A0A9X2F1P1</accession>
<dbReference type="PROSITE" id="PS51257">
    <property type="entry name" value="PROKAR_LIPOPROTEIN"/>
    <property type="match status" value="1"/>
</dbReference>
<evidence type="ECO:0000313" key="2">
    <source>
        <dbReference type="Proteomes" id="UP001155182"/>
    </source>
</evidence>
<dbReference type="Gene3D" id="1.25.40.390">
    <property type="match status" value="2"/>
</dbReference>
<dbReference type="AlphaFoldDB" id="A0A9X2F1P1"/>
<dbReference type="SUPFAM" id="SSF48452">
    <property type="entry name" value="TPR-like"/>
    <property type="match status" value="1"/>
</dbReference>
<evidence type="ECO:0000313" key="1">
    <source>
        <dbReference type="EMBL" id="MCO4292474.1"/>
    </source>
</evidence>
<dbReference type="InterPro" id="IPR041662">
    <property type="entry name" value="SusD-like_2"/>
</dbReference>
<reference evidence="1" key="1">
    <citation type="submission" date="2022-06" db="EMBL/GenBank/DDBJ databases">
        <title>Solitalea sp. MAHUQ-68 isolated from rhizospheric soil.</title>
        <authorList>
            <person name="Huq M.A."/>
        </authorList>
    </citation>
    <scope>NUCLEOTIDE SEQUENCE</scope>
    <source>
        <strain evidence="1">MAHUQ-68</strain>
    </source>
</reference>
<dbReference type="Pfam" id="PF12741">
    <property type="entry name" value="SusD-like"/>
    <property type="match status" value="1"/>
</dbReference>
<name>A0A9X2F1P1_9SPHI</name>
<dbReference type="EMBL" id="JAMWYS010000024">
    <property type="protein sequence ID" value="MCO4292474.1"/>
    <property type="molecule type" value="Genomic_DNA"/>
</dbReference>
<dbReference type="RefSeq" id="WP_252586905.1">
    <property type="nucleotide sequence ID" value="NZ_JAMWYS010000024.1"/>
</dbReference>
<keyword evidence="1" id="KW-0449">Lipoprotein</keyword>
<protein>
    <submittedName>
        <fullName evidence="1">SusD/RagB family nutrient-binding outer membrane lipoprotein</fullName>
    </submittedName>
</protein>
<dbReference type="Proteomes" id="UP001155182">
    <property type="component" value="Unassembled WGS sequence"/>
</dbReference>
<organism evidence="1 2">
    <name type="scientific">Solitalea agri</name>
    <dbReference type="NCBI Taxonomy" id="2953739"/>
    <lineage>
        <taxon>Bacteria</taxon>
        <taxon>Pseudomonadati</taxon>
        <taxon>Bacteroidota</taxon>
        <taxon>Sphingobacteriia</taxon>
        <taxon>Sphingobacteriales</taxon>
        <taxon>Sphingobacteriaceae</taxon>
        <taxon>Solitalea</taxon>
    </lineage>
</organism>
<dbReference type="Pfam" id="PF12771">
    <property type="entry name" value="SusD-like_2"/>
    <property type="match status" value="1"/>
</dbReference>
<proteinExistence type="predicted"/>
<sequence>MKNILKKSCMLLAASVVITACKDFESLNYDPIAASPDQVQVEYFINNSIIGAQMDPDVAERSFILYWKTAGHQHSVTAISAGNYDDGWTTAYYNQVSGWLNSINTAIQVAEDQVKSGKQKPYTSNLIQVARIWRAYLMSEMSDNFGPIPINAFQGANPNFSDVQSVYNFLLAELKDAGTKLDVNIVNPAGLEKQDPAYGYDYKRWKKYCQSMRMRLAMRLSEVDATKAKTEFENAAASLTDLIITSNETFQVQEKDGWDALTGVMSRPWNTQPISASLNNLYLGLGGVKSQDQLSEAFYSNIKPADWMGLKFDEHFTSKTNDPSAGFWFDGLPYTIDPRAYKTFIIPGDVNNPDFTNSGDDAVNTKRNLVSATGDVVKEIDAKYTWNARVAGAWGAKGTKNQVVTYEGTMPRLASNFRKSQNKRIFFAPWETYFLLAEAAERGWGTPVSGKSAYEAGIKASFDYWGVNSYLSTYLNSQDFNRAGTSVSWDHTTEPSATYTMNYKNGYTDAPGVVTISYPKNDLYKNGTVKNDHLTKIITQKFIAQTPWLPLESWNDQRRLGLPFFENPAIETPLVNLPALNSGNYMSSKVEFFPQRLKYPSSLQNANATGYAQAVGFLGGADAVLTPLWWAKRQ</sequence>
<keyword evidence="2" id="KW-1185">Reference proteome</keyword>
<dbReference type="InterPro" id="IPR024302">
    <property type="entry name" value="SusD-like"/>
</dbReference>
<comment type="caution">
    <text evidence="1">The sequence shown here is derived from an EMBL/GenBank/DDBJ whole genome shotgun (WGS) entry which is preliminary data.</text>
</comment>
<dbReference type="InterPro" id="IPR011990">
    <property type="entry name" value="TPR-like_helical_dom_sf"/>
</dbReference>